<keyword evidence="6 7" id="KW-0472">Membrane</keyword>
<comment type="subcellular location">
    <subcellularLocation>
        <location evidence="1">Cell membrane</location>
        <topology evidence="1">Single-pass membrane protein</topology>
    </subcellularLocation>
</comment>
<keyword evidence="4 9" id="KW-0812">Transmembrane</keyword>
<dbReference type="CDD" id="cd07185">
    <property type="entry name" value="OmpA_C-like"/>
    <property type="match status" value="1"/>
</dbReference>
<evidence type="ECO:0000256" key="7">
    <source>
        <dbReference type="PROSITE-ProRule" id="PRU00473"/>
    </source>
</evidence>
<dbReference type="OrthoDB" id="7170686at2"/>
<gene>
    <name evidence="11" type="ORF">SAMN04488523_11138</name>
</gene>
<feature type="compositionally biased region" description="Basic and acidic residues" evidence="8">
    <location>
        <begin position="353"/>
        <end position="364"/>
    </location>
</feature>
<feature type="domain" description="OmpA-like" evidence="10">
    <location>
        <begin position="220"/>
        <end position="339"/>
    </location>
</feature>
<proteinExistence type="inferred from homology"/>
<accession>A0A1I2DWT7</accession>
<feature type="transmembrane region" description="Helical" evidence="9">
    <location>
        <begin position="28"/>
        <end position="48"/>
    </location>
</feature>
<dbReference type="STRING" id="74348.SAMN04488523_11138"/>
<keyword evidence="5 9" id="KW-1133">Transmembrane helix</keyword>
<evidence type="ECO:0000256" key="3">
    <source>
        <dbReference type="ARBA" id="ARBA00022475"/>
    </source>
</evidence>
<feature type="region of interest" description="Disordered" evidence="8">
    <location>
        <begin position="341"/>
        <end position="364"/>
    </location>
</feature>
<dbReference type="InterPro" id="IPR050330">
    <property type="entry name" value="Bact_OuterMem_StrucFunc"/>
</dbReference>
<evidence type="ECO:0000256" key="9">
    <source>
        <dbReference type="SAM" id="Phobius"/>
    </source>
</evidence>
<evidence type="ECO:0000256" key="1">
    <source>
        <dbReference type="ARBA" id="ARBA00004162"/>
    </source>
</evidence>
<feature type="region of interest" description="Disordered" evidence="8">
    <location>
        <begin position="97"/>
        <end position="180"/>
    </location>
</feature>
<reference evidence="11 12" key="1">
    <citation type="submission" date="2016-10" db="EMBL/GenBank/DDBJ databases">
        <authorList>
            <person name="de Groot N.N."/>
        </authorList>
    </citation>
    <scope>NUCLEOTIDE SEQUENCE [LARGE SCALE GENOMIC DNA]</scope>
    <source>
        <strain evidence="11 12">DSM 11443</strain>
    </source>
</reference>
<dbReference type="GO" id="GO:0005886">
    <property type="term" value="C:plasma membrane"/>
    <property type="evidence" value="ECO:0007669"/>
    <property type="project" value="UniProtKB-SubCell"/>
</dbReference>
<evidence type="ECO:0000256" key="5">
    <source>
        <dbReference type="ARBA" id="ARBA00022989"/>
    </source>
</evidence>
<keyword evidence="3" id="KW-1003">Cell membrane</keyword>
<dbReference type="AlphaFoldDB" id="A0A1I2DWT7"/>
<protein>
    <submittedName>
        <fullName evidence="11">Chemotaxis protein MotB</fullName>
    </submittedName>
</protein>
<keyword evidence="12" id="KW-1185">Reference proteome</keyword>
<sequence>MAATPQPKIFKKYEIIEASGHHGGGWKVAYADFMTAMMAFFLLMWILASADEQKLRGIAEYFTNATLPGGSGVLDGATLGPPGTLTASNGSVVARGSELGKIDDPTPAQWEIRDVTPTSDPKELALGTREGDHENPASAEQSSQTLKTGPESGKESGAATGQQNSASLDGTANSAAEAKHAQDTLKFEQLQQEILQAMQNNPELDPLKQNVIFEQTPEGLHIQIVDQEGKPMFHSGQAEMVTATQTLVQNLGQSLSALPNRIVLSGHTDAVPFADGRNYDNWDLSSDRANATRRVFESSGIDRKRIIRVSGMADTQLLVPENPLAPSNRRISIMVQYQTATDTAAEPSAPAMEKAEAAPEQTPHREAHLVTPAFNPVDDQVFQNLRNALR</sequence>
<dbReference type="InterPro" id="IPR036737">
    <property type="entry name" value="OmpA-like_sf"/>
</dbReference>
<dbReference type="Pfam" id="PF13677">
    <property type="entry name" value="MotB_plug"/>
    <property type="match status" value="1"/>
</dbReference>
<comment type="similarity">
    <text evidence="2">Belongs to the MotB family.</text>
</comment>
<dbReference type="Pfam" id="PF00691">
    <property type="entry name" value="OmpA"/>
    <property type="match status" value="1"/>
</dbReference>
<dbReference type="PANTHER" id="PTHR30329">
    <property type="entry name" value="STATOR ELEMENT OF FLAGELLAR MOTOR COMPLEX"/>
    <property type="match status" value="1"/>
</dbReference>
<feature type="compositionally biased region" description="Polar residues" evidence="8">
    <location>
        <begin position="159"/>
        <end position="174"/>
    </location>
</feature>
<dbReference type="InterPro" id="IPR025713">
    <property type="entry name" value="MotB-like_N_dom"/>
</dbReference>
<evidence type="ECO:0000256" key="4">
    <source>
        <dbReference type="ARBA" id="ARBA00022692"/>
    </source>
</evidence>
<dbReference type="Proteomes" id="UP000198977">
    <property type="component" value="Unassembled WGS sequence"/>
</dbReference>
<feature type="compositionally biased region" description="Polar residues" evidence="8">
    <location>
        <begin position="138"/>
        <end position="147"/>
    </location>
</feature>
<evidence type="ECO:0000256" key="8">
    <source>
        <dbReference type="SAM" id="MobiDB-lite"/>
    </source>
</evidence>
<name>A0A1I2DWT7_9RHOB</name>
<dbReference type="EMBL" id="FOMW01000011">
    <property type="protein sequence ID" value="SFE85075.1"/>
    <property type="molecule type" value="Genomic_DNA"/>
</dbReference>
<dbReference type="Gene3D" id="3.30.1330.60">
    <property type="entry name" value="OmpA-like domain"/>
    <property type="match status" value="1"/>
</dbReference>
<evidence type="ECO:0000313" key="12">
    <source>
        <dbReference type="Proteomes" id="UP000198977"/>
    </source>
</evidence>
<dbReference type="PROSITE" id="PS51123">
    <property type="entry name" value="OMPA_2"/>
    <property type="match status" value="1"/>
</dbReference>
<organism evidence="11 12">
    <name type="scientific">Sulfitobacter brevis</name>
    <dbReference type="NCBI Taxonomy" id="74348"/>
    <lineage>
        <taxon>Bacteria</taxon>
        <taxon>Pseudomonadati</taxon>
        <taxon>Pseudomonadota</taxon>
        <taxon>Alphaproteobacteria</taxon>
        <taxon>Rhodobacterales</taxon>
        <taxon>Roseobacteraceae</taxon>
        <taxon>Sulfitobacter</taxon>
    </lineage>
</organism>
<evidence type="ECO:0000256" key="6">
    <source>
        <dbReference type="ARBA" id="ARBA00023136"/>
    </source>
</evidence>
<dbReference type="PANTHER" id="PTHR30329:SF21">
    <property type="entry name" value="LIPOPROTEIN YIAD-RELATED"/>
    <property type="match status" value="1"/>
</dbReference>
<dbReference type="SUPFAM" id="SSF103088">
    <property type="entry name" value="OmpA-like"/>
    <property type="match status" value="1"/>
</dbReference>
<evidence type="ECO:0000256" key="2">
    <source>
        <dbReference type="ARBA" id="ARBA00008914"/>
    </source>
</evidence>
<evidence type="ECO:0000313" key="11">
    <source>
        <dbReference type="EMBL" id="SFE85075.1"/>
    </source>
</evidence>
<evidence type="ECO:0000259" key="10">
    <source>
        <dbReference type="PROSITE" id="PS51123"/>
    </source>
</evidence>
<dbReference type="InterPro" id="IPR006665">
    <property type="entry name" value="OmpA-like"/>
</dbReference>
<dbReference type="RefSeq" id="WP_093924689.1">
    <property type="nucleotide sequence ID" value="NZ_FOMW01000011.1"/>
</dbReference>